<accession>A0A6C0D7Q0</accession>
<keyword evidence="2" id="KW-0240">DNA-directed RNA polymerase</keyword>
<dbReference type="InterPro" id="IPR011263">
    <property type="entry name" value="DNA-dir_RNA_pol_RpoA/D/Rpb3"/>
</dbReference>
<keyword evidence="3" id="KW-0946">Virion</keyword>
<dbReference type="GO" id="GO:0003899">
    <property type="term" value="F:DNA-directed RNA polymerase activity"/>
    <property type="evidence" value="ECO:0007669"/>
    <property type="project" value="InterPro"/>
</dbReference>
<protein>
    <recommendedName>
        <fullName evidence="5">DNA-directed RNA polymerase RpoA/D/Rpb3-type domain-containing protein</fullName>
    </recommendedName>
</protein>
<dbReference type="PANTHER" id="PTHR11800">
    <property type="entry name" value="DNA-DIRECTED RNA POLYMERASE"/>
    <property type="match status" value="1"/>
</dbReference>
<dbReference type="GO" id="GO:0006351">
    <property type="term" value="P:DNA-templated transcription"/>
    <property type="evidence" value="ECO:0007669"/>
    <property type="project" value="InterPro"/>
</dbReference>
<dbReference type="SUPFAM" id="SSF56553">
    <property type="entry name" value="Insert subdomain of RNA polymerase alpha subunit"/>
    <property type="match status" value="1"/>
</dbReference>
<evidence type="ECO:0000256" key="4">
    <source>
        <dbReference type="ARBA" id="ARBA00023163"/>
    </source>
</evidence>
<name>A0A6C0D7Q0_9ZZZZ</name>
<reference evidence="6" key="1">
    <citation type="journal article" date="2020" name="Nature">
        <title>Giant virus diversity and host interactions through global metagenomics.</title>
        <authorList>
            <person name="Schulz F."/>
            <person name="Roux S."/>
            <person name="Paez-Espino D."/>
            <person name="Jungbluth S."/>
            <person name="Walsh D.A."/>
            <person name="Denef V.J."/>
            <person name="McMahon K.D."/>
            <person name="Konstantinidis K.T."/>
            <person name="Eloe-Fadrosh E.A."/>
            <person name="Kyrpides N.C."/>
            <person name="Woyke T."/>
        </authorList>
    </citation>
    <scope>NUCLEOTIDE SEQUENCE</scope>
    <source>
        <strain evidence="6">GVMAG-M-3300023174-129</strain>
    </source>
</reference>
<evidence type="ECO:0000256" key="1">
    <source>
        <dbReference type="ARBA" id="ARBA00004328"/>
    </source>
</evidence>
<dbReference type="GO" id="GO:0044423">
    <property type="term" value="C:virion component"/>
    <property type="evidence" value="ECO:0007669"/>
    <property type="project" value="UniProtKB-KW"/>
</dbReference>
<dbReference type="InterPro" id="IPR009025">
    <property type="entry name" value="RBP11-like_dimer"/>
</dbReference>
<keyword evidence="4" id="KW-0804">Transcription</keyword>
<dbReference type="PANTHER" id="PTHR11800:SF2">
    <property type="entry name" value="DNA-DIRECTED RNA POLYMERASE II SUBUNIT RPB3"/>
    <property type="match status" value="1"/>
</dbReference>
<dbReference type="Pfam" id="PF13656">
    <property type="entry name" value="RNA_pol_L_2"/>
    <property type="match status" value="1"/>
</dbReference>
<evidence type="ECO:0000256" key="3">
    <source>
        <dbReference type="ARBA" id="ARBA00022844"/>
    </source>
</evidence>
<comment type="subcellular location">
    <subcellularLocation>
        <location evidence="1">Virion</location>
    </subcellularLocation>
</comment>
<dbReference type="EMBL" id="MN739546">
    <property type="protein sequence ID" value="QHT12493.1"/>
    <property type="molecule type" value="Genomic_DNA"/>
</dbReference>
<feature type="domain" description="DNA-directed RNA polymerase RpoA/D/Rpb3-type" evidence="5">
    <location>
        <begin position="22"/>
        <end position="288"/>
    </location>
</feature>
<sequence>MKTSGVNTSASFKNIQFDGKDTLKFQLVNTNVSYANTLRRVILTEIPTVAFRAEIQKNGSTSDITIEKNTTAMSNEMLAHRIGLVLVHANPKEWDPEKYSFELNVENSTNDLMDVKVSDMNVYENTEAGRILVPNTKFFHPDPITRDTCLLAVLKPKIGNASPEAVSFKAKASVGIGRENMRFSPVSQCSYSYTRDESPEKIKEVFVRWLDRHKKINYMELEEDSERKKLLEREFNTMEVGRCFVIDEKGEPNSFDFTVETVGAFNPLDIVIEALKVIEQKCFVYAALDKGDIPENIKIQPTKKEARGFDIYFQGEDHTLGNMLTTFMDEYLLDPQGLRDGSIQFCGYCVPHPLRDEMLMTIIAKDDLVCRKAIASAAMNCGKMFASWAEALTRARR</sequence>
<organism evidence="6">
    <name type="scientific">viral metagenome</name>
    <dbReference type="NCBI Taxonomy" id="1070528"/>
    <lineage>
        <taxon>unclassified sequences</taxon>
        <taxon>metagenomes</taxon>
        <taxon>organismal metagenomes</taxon>
    </lineage>
</organism>
<evidence type="ECO:0000313" key="6">
    <source>
        <dbReference type="EMBL" id="QHT12493.1"/>
    </source>
</evidence>
<evidence type="ECO:0000256" key="2">
    <source>
        <dbReference type="ARBA" id="ARBA00022478"/>
    </source>
</evidence>
<dbReference type="Pfam" id="PF01193">
    <property type="entry name" value="RNA_pol_L"/>
    <property type="match status" value="1"/>
</dbReference>
<evidence type="ECO:0000259" key="5">
    <source>
        <dbReference type="SMART" id="SM00662"/>
    </source>
</evidence>
<dbReference type="Gene3D" id="3.30.1360.10">
    <property type="entry name" value="RNA polymerase, RBP11-like subunit"/>
    <property type="match status" value="2"/>
</dbReference>
<dbReference type="SMART" id="SM00662">
    <property type="entry name" value="RPOLD"/>
    <property type="match status" value="1"/>
</dbReference>
<dbReference type="InterPro" id="IPR036643">
    <property type="entry name" value="RNApol_insert_sf"/>
</dbReference>
<dbReference type="InterPro" id="IPR050518">
    <property type="entry name" value="Rpo3/RPB3_RNA_Pol_subunit"/>
</dbReference>
<proteinExistence type="predicted"/>
<dbReference type="InterPro" id="IPR036603">
    <property type="entry name" value="RBP11-like"/>
</dbReference>
<dbReference type="AlphaFoldDB" id="A0A6C0D7Q0"/>
<dbReference type="Gene3D" id="2.170.120.12">
    <property type="entry name" value="DNA-directed RNA polymerase, insert domain"/>
    <property type="match status" value="1"/>
</dbReference>
<dbReference type="SUPFAM" id="SSF55257">
    <property type="entry name" value="RBP11-like subunits of RNA polymerase"/>
    <property type="match status" value="2"/>
</dbReference>
<dbReference type="GO" id="GO:0046983">
    <property type="term" value="F:protein dimerization activity"/>
    <property type="evidence" value="ECO:0007669"/>
    <property type="project" value="InterPro"/>
</dbReference>
<dbReference type="GO" id="GO:0000428">
    <property type="term" value="C:DNA-directed RNA polymerase complex"/>
    <property type="evidence" value="ECO:0007669"/>
    <property type="project" value="UniProtKB-KW"/>
</dbReference>